<name>A0A532URS5_UNCT6</name>
<organism evidence="2 3">
    <name type="scientific">candidate division TA06 bacterium B3_TA06</name>
    <dbReference type="NCBI Taxonomy" id="2012487"/>
    <lineage>
        <taxon>Bacteria</taxon>
        <taxon>Bacteria division TA06</taxon>
    </lineage>
</organism>
<evidence type="ECO:0000256" key="1">
    <source>
        <dbReference type="SAM" id="MobiDB-lite"/>
    </source>
</evidence>
<protein>
    <submittedName>
        <fullName evidence="2">Uncharacterized protein</fullName>
    </submittedName>
</protein>
<evidence type="ECO:0000313" key="3">
    <source>
        <dbReference type="Proteomes" id="UP000317778"/>
    </source>
</evidence>
<comment type="caution">
    <text evidence="2">The sequence shown here is derived from an EMBL/GenBank/DDBJ whole genome shotgun (WGS) entry which is preliminary data.</text>
</comment>
<feature type="compositionally biased region" description="Polar residues" evidence="1">
    <location>
        <begin position="1"/>
        <end position="12"/>
    </location>
</feature>
<proteinExistence type="predicted"/>
<dbReference type="AlphaFoldDB" id="A0A532URS5"/>
<dbReference type="EMBL" id="NJBO01000031">
    <property type="protein sequence ID" value="TKJ37644.1"/>
    <property type="molecule type" value="Genomic_DNA"/>
</dbReference>
<evidence type="ECO:0000313" key="2">
    <source>
        <dbReference type="EMBL" id="TKJ37644.1"/>
    </source>
</evidence>
<dbReference type="Proteomes" id="UP000317778">
    <property type="component" value="Unassembled WGS sequence"/>
</dbReference>
<sequence>MQHPSVDSNTRTIYIESEESKTSDETVGGYYWSTHPGNSKVYHTYRNCVDGNNIECEYLESSFSPPAGYRKCEKCEILERSGYGEPGVPIPAS</sequence>
<reference evidence="2 3" key="1">
    <citation type="submission" date="2017-06" db="EMBL/GenBank/DDBJ databases">
        <title>Novel microbial phyla capable of carbon fixation and sulfur reduction in deep-sea sediments.</title>
        <authorList>
            <person name="Huang J."/>
            <person name="Baker B."/>
            <person name="Wang Y."/>
        </authorList>
    </citation>
    <scope>NUCLEOTIDE SEQUENCE [LARGE SCALE GENOMIC DNA]</scope>
    <source>
        <strain evidence="2">B3_TA06</strain>
    </source>
</reference>
<accession>A0A532URS5</accession>
<feature type="region of interest" description="Disordered" evidence="1">
    <location>
        <begin position="1"/>
        <end position="24"/>
    </location>
</feature>
<gene>
    <name evidence="2" type="ORF">CEE36_11000</name>
</gene>